<dbReference type="EMBL" id="AJYW02000313">
    <property type="protein sequence ID" value="OEE69456.1"/>
    <property type="molecule type" value="Genomic_DNA"/>
</dbReference>
<keyword evidence="1" id="KW-1133">Transmembrane helix</keyword>
<feature type="transmembrane region" description="Helical" evidence="1">
    <location>
        <begin position="85"/>
        <end position="109"/>
    </location>
</feature>
<dbReference type="AlphaFoldDB" id="A0A1E5CL79"/>
<comment type="caution">
    <text evidence="2">The sequence shown here is derived from an EMBL/GenBank/DDBJ whole genome shotgun (WGS) entry which is preliminary data.</text>
</comment>
<organism evidence="2 3">
    <name type="scientific">Vibrio genomosp. F6 str. FF-238</name>
    <dbReference type="NCBI Taxonomy" id="1191298"/>
    <lineage>
        <taxon>Bacteria</taxon>
        <taxon>Pseudomonadati</taxon>
        <taxon>Pseudomonadota</taxon>
        <taxon>Gammaproteobacteria</taxon>
        <taxon>Vibrionales</taxon>
        <taxon>Vibrionaceae</taxon>
        <taxon>Vibrio</taxon>
    </lineage>
</organism>
<keyword evidence="1" id="KW-0472">Membrane</keyword>
<sequence>MEWLNTALNYLSNGFQTVIDFIAAIPYMFENLLSYIQLYMLKAKITGYIWWLEISYRSAQILLEEIGFNELLVTVFNGLSPEIRYYAYLFGIPQAITIFTNFFTTAFVMRMTR</sequence>
<name>A0A1E5CL79_9VIBR</name>
<evidence type="ECO:0000313" key="2">
    <source>
        <dbReference type="EMBL" id="OEE69456.1"/>
    </source>
</evidence>
<keyword evidence="3" id="KW-1185">Reference proteome</keyword>
<reference evidence="2 3" key="1">
    <citation type="journal article" date="2012" name="Science">
        <title>Ecological populations of bacteria act as socially cohesive units of antibiotic production and resistance.</title>
        <authorList>
            <person name="Cordero O.X."/>
            <person name="Wildschutte H."/>
            <person name="Kirkup B."/>
            <person name="Proehl S."/>
            <person name="Ngo L."/>
            <person name="Hussain F."/>
            <person name="Le Roux F."/>
            <person name="Mincer T."/>
            <person name="Polz M.F."/>
        </authorList>
    </citation>
    <scope>NUCLEOTIDE SEQUENCE [LARGE SCALE GENOMIC DNA]</scope>
    <source>
        <strain evidence="2 3">FF-238</strain>
    </source>
</reference>
<protein>
    <submittedName>
        <fullName evidence="2">DUF2523 domain-containing protein</fullName>
    </submittedName>
</protein>
<dbReference type="Proteomes" id="UP000094165">
    <property type="component" value="Unassembled WGS sequence"/>
</dbReference>
<keyword evidence="1" id="KW-0812">Transmembrane</keyword>
<gene>
    <name evidence="2" type="ORF">A130_09220</name>
</gene>
<dbReference type="Pfam" id="PF10734">
    <property type="entry name" value="DUF2523"/>
    <property type="match status" value="1"/>
</dbReference>
<proteinExistence type="predicted"/>
<evidence type="ECO:0000256" key="1">
    <source>
        <dbReference type="SAM" id="Phobius"/>
    </source>
</evidence>
<dbReference type="InterPro" id="IPR019670">
    <property type="entry name" value="DUF2523"/>
</dbReference>
<dbReference type="RefSeq" id="WP_017051507.1">
    <property type="nucleotide sequence ID" value="NZ_AJYW02000313.1"/>
</dbReference>
<accession>A0A1E5CL79</accession>
<evidence type="ECO:0000313" key="3">
    <source>
        <dbReference type="Proteomes" id="UP000094165"/>
    </source>
</evidence>